<evidence type="ECO:0000256" key="1">
    <source>
        <dbReference type="SAM" id="MobiDB-lite"/>
    </source>
</evidence>
<name>A0A2V5IGJ4_9EURO</name>
<accession>A0A2V5IGJ4</accession>
<dbReference type="Proteomes" id="UP000248817">
    <property type="component" value="Unassembled WGS sequence"/>
</dbReference>
<feature type="compositionally biased region" description="Low complexity" evidence="1">
    <location>
        <begin position="161"/>
        <end position="187"/>
    </location>
</feature>
<evidence type="ECO:0000256" key="2">
    <source>
        <dbReference type="SAM" id="SignalP"/>
    </source>
</evidence>
<feature type="region of interest" description="Disordered" evidence="1">
    <location>
        <begin position="366"/>
        <end position="404"/>
    </location>
</feature>
<feature type="region of interest" description="Disordered" evidence="1">
    <location>
        <begin position="472"/>
        <end position="540"/>
    </location>
</feature>
<dbReference type="AlphaFoldDB" id="A0A2V5IGJ4"/>
<feature type="compositionally biased region" description="Acidic residues" evidence="1">
    <location>
        <begin position="282"/>
        <end position="293"/>
    </location>
</feature>
<proteinExistence type="predicted"/>
<reference evidence="3 4" key="1">
    <citation type="submission" date="2018-02" db="EMBL/GenBank/DDBJ databases">
        <title>The genomes of Aspergillus section Nigri reveals drivers in fungal speciation.</title>
        <authorList>
            <consortium name="DOE Joint Genome Institute"/>
            <person name="Vesth T.C."/>
            <person name="Nybo J."/>
            <person name="Theobald S."/>
            <person name="Brandl J."/>
            <person name="Frisvad J.C."/>
            <person name="Nielsen K.F."/>
            <person name="Lyhne E.K."/>
            <person name="Kogle M.E."/>
            <person name="Kuo A."/>
            <person name="Riley R."/>
            <person name="Clum A."/>
            <person name="Nolan M."/>
            <person name="Lipzen A."/>
            <person name="Salamov A."/>
            <person name="Henrissat B."/>
            <person name="Wiebenga A."/>
            <person name="De vries R.P."/>
            <person name="Grigoriev I.V."/>
            <person name="Mortensen U.H."/>
            <person name="Andersen M.R."/>
            <person name="Baker S.E."/>
        </authorList>
    </citation>
    <scope>NUCLEOTIDE SEQUENCE [LARGE SCALE GENOMIC DNA]</scope>
    <source>
        <strain evidence="3 4">CBS 114.80</strain>
    </source>
</reference>
<keyword evidence="4" id="KW-1185">Reference proteome</keyword>
<feature type="region of interest" description="Disordered" evidence="1">
    <location>
        <begin position="153"/>
        <end position="200"/>
    </location>
</feature>
<sequence>MLSFKFILLLFFGLMIQTTLATSDGLVSDVVTPGDGDHASQTSGNGFITAVSDNGDDTVSDNGLDEMTTGASSVDTLLHSKAVGPMSLRTHMYGANIKQKGCIGSVCSPSNMCLCRNKSGVRVYCYCENPGQKCSCRRNVLAARDGIDADAKDTVDEGDAVSDVGADGADVSDAATDTATDTVPSDDTPSEDIDSSDEDTSPIHTLLNKGQCHGTCKKCIGNCKDKYQCLCKGRDVVARCGCERLGEKCQCKGPWRAVRDVPSVTVNSTTADEAESATPSTDDADAASEDLDDAAPGVSPLNELVERKPTTCHGVMCSKEGKCHCKHGAYHIVCPCHRLGAPCYCKNWRRDEQTADRVDDAAVAETADPAPETADTVDNTPAPALAPVPEDEDEDADVSERPGFSHAVNDEFSTLQRICYGTCSRKHKCNCGGKTCRCQIPGESCKCVFLFLPPRDLETGAGNTTGTITTLPEAAAVAEEDDTVITPTSPEEDIDADPTTSSSTNHPLHPEEDDTNTNTEPDTETTSTSTSTPIPTETSPLLARSMPCWGVCDKYRHCYCGHIRTNCNCSKRGHRCYCSSGAMDLPPGMGGGVTY</sequence>
<feature type="region of interest" description="Disordered" evidence="1">
    <location>
        <begin position="268"/>
        <end position="298"/>
    </location>
</feature>
<feature type="compositionally biased region" description="Acidic residues" evidence="1">
    <location>
        <begin position="188"/>
        <end position="200"/>
    </location>
</feature>
<evidence type="ECO:0000313" key="3">
    <source>
        <dbReference type="EMBL" id="PYI35231.1"/>
    </source>
</evidence>
<feature type="chain" id="PRO_5016037732" evidence="2">
    <location>
        <begin position="22"/>
        <end position="595"/>
    </location>
</feature>
<feature type="compositionally biased region" description="Low complexity" evidence="1">
    <location>
        <begin position="516"/>
        <end position="540"/>
    </location>
</feature>
<keyword evidence="2" id="KW-0732">Signal</keyword>
<dbReference type="EMBL" id="KZ825471">
    <property type="protein sequence ID" value="PYI35231.1"/>
    <property type="molecule type" value="Genomic_DNA"/>
</dbReference>
<protein>
    <submittedName>
        <fullName evidence="3">Uncharacterized protein</fullName>
    </submittedName>
</protein>
<gene>
    <name evidence="3" type="ORF">BP00DRAFT_412455</name>
</gene>
<evidence type="ECO:0000313" key="4">
    <source>
        <dbReference type="Proteomes" id="UP000248817"/>
    </source>
</evidence>
<feature type="signal peptide" evidence="2">
    <location>
        <begin position="1"/>
        <end position="21"/>
    </location>
</feature>
<organism evidence="3 4">
    <name type="scientific">Aspergillus indologenus CBS 114.80</name>
    <dbReference type="NCBI Taxonomy" id="1450541"/>
    <lineage>
        <taxon>Eukaryota</taxon>
        <taxon>Fungi</taxon>
        <taxon>Dikarya</taxon>
        <taxon>Ascomycota</taxon>
        <taxon>Pezizomycotina</taxon>
        <taxon>Eurotiomycetes</taxon>
        <taxon>Eurotiomycetidae</taxon>
        <taxon>Eurotiales</taxon>
        <taxon>Aspergillaceae</taxon>
        <taxon>Aspergillus</taxon>
        <taxon>Aspergillus subgen. Circumdati</taxon>
    </lineage>
</organism>